<reference evidence="2" key="1">
    <citation type="submission" date="2017-08" db="EMBL/GenBank/DDBJ databases">
        <title>A dynamic microbial community with high functional redundancy inhabits the cold, oxic subseafloor aquifer.</title>
        <authorList>
            <person name="Tully B.J."/>
            <person name="Wheat C.G."/>
            <person name="Glazer B.T."/>
            <person name="Huber J.A."/>
        </authorList>
    </citation>
    <scope>NUCLEOTIDE SEQUENCE [LARGE SCALE GENOMIC DNA]</scope>
</reference>
<sequence length="405" mass="45345">MRALLVWELGASYGHITQLLDVAKVLASRNWEIFFALKNPSAIDAFTIGFKYSALQAPYKKIESTPSTSPPLLFSDDLRPCGYSNPDELLELLRAWQKIFDDIKPDILIAQSAPTALLASTEASFKRFSIGRGYDTPALSTPMPALRHWKPTPRKHRQKTELIIMESINAALKMLQRRPLENFCDLYAIDRRFLCTFAELDHYPNEIRPRHLTTYYGIFKTPLIGEEVYWNNNKPRKILAYLRAITPSFNSSIKALFKLAQTHDVVLVCPSLSDTACTRFNSLGLRTFNNVITLDKLLPSCDLAISNGNAGFSISAALKATPQLLIPSHIEQSMFARVVCGNGMGRMIIGAISTEDITSQIQGILGEPAYGQACRSFSDQYAGHDSEQLPYRIVDEIESEFVAQT</sequence>
<dbReference type="AlphaFoldDB" id="A0A2A5B1S4"/>
<dbReference type="EMBL" id="NVVJ01000017">
    <property type="protein sequence ID" value="PCJ25425.1"/>
    <property type="molecule type" value="Genomic_DNA"/>
</dbReference>
<protein>
    <recommendedName>
        <fullName evidence="3">Glycosyl transferase family 28 C-terminal domain-containing protein</fullName>
    </recommendedName>
</protein>
<comment type="caution">
    <text evidence="1">The sequence shown here is derived from an EMBL/GenBank/DDBJ whole genome shotgun (WGS) entry which is preliminary data.</text>
</comment>
<dbReference type="Proteomes" id="UP000218327">
    <property type="component" value="Unassembled WGS sequence"/>
</dbReference>
<dbReference type="SUPFAM" id="SSF53756">
    <property type="entry name" value="UDP-Glycosyltransferase/glycogen phosphorylase"/>
    <property type="match status" value="1"/>
</dbReference>
<evidence type="ECO:0008006" key="3">
    <source>
        <dbReference type="Google" id="ProtNLM"/>
    </source>
</evidence>
<proteinExistence type="predicted"/>
<dbReference type="Gene3D" id="3.40.50.2000">
    <property type="entry name" value="Glycogen Phosphorylase B"/>
    <property type="match status" value="2"/>
</dbReference>
<evidence type="ECO:0000313" key="1">
    <source>
        <dbReference type="EMBL" id="PCJ25425.1"/>
    </source>
</evidence>
<evidence type="ECO:0000313" key="2">
    <source>
        <dbReference type="Proteomes" id="UP000218327"/>
    </source>
</evidence>
<organism evidence="1 2">
    <name type="scientific">SAR86 cluster bacterium</name>
    <dbReference type="NCBI Taxonomy" id="2030880"/>
    <lineage>
        <taxon>Bacteria</taxon>
        <taxon>Pseudomonadati</taxon>
        <taxon>Pseudomonadota</taxon>
        <taxon>Gammaproteobacteria</taxon>
        <taxon>SAR86 cluster</taxon>
    </lineage>
</organism>
<accession>A0A2A5B1S4</accession>
<name>A0A2A5B1S4_9GAMM</name>
<gene>
    <name evidence="1" type="ORF">COA96_07260</name>
</gene>